<dbReference type="EC" id="2.7.11.1" evidence="1"/>
<evidence type="ECO:0000256" key="2">
    <source>
        <dbReference type="ARBA" id="ARBA00022527"/>
    </source>
</evidence>
<comment type="similarity">
    <text evidence="13">Belongs to the protein kinase superfamily.</text>
</comment>
<dbReference type="FunFam" id="3.30.200.20:FF:000195">
    <property type="entry name" value="G-type lectin S-receptor-like serine/threonine-protein kinase"/>
    <property type="match status" value="1"/>
</dbReference>
<dbReference type="InterPro" id="IPR017441">
    <property type="entry name" value="Protein_kinase_ATP_BS"/>
</dbReference>
<evidence type="ECO:0000256" key="5">
    <source>
        <dbReference type="ARBA" id="ARBA00022741"/>
    </source>
</evidence>
<dbReference type="Pfam" id="PF07714">
    <property type="entry name" value="PK_Tyr_Ser-Thr"/>
    <property type="match status" value="1"/>
</dbReference>
<dbReference type="PANTHER" id="PTHR27002">
    <property type="entry name" value="RECEPTOR-LIKE SERINE/THREONINE-PROTEIN KINASE SD1-8"/>
    <property type="match status" value="1"/>
</dbReference>
<evidence type="ECO:0000259" key="15">
    <source>
        <dbReference type="PROSITE" id="PS50011"/>
    </source>
</evidence>
<keyword evidence="5 12" id="KW-0547">Nucleotide-binding</keyword>
<dbReference type="PANTHER" id="PTHR27002:SF1089">
    <property type="entry name" value="RECEPTOR-LIKE SERINE_THREONINE-PROTEIN KINASE"/>
    <property type="match status" value="1"/>
</dbReference>
<keyword evidence="2 13" id="KW-0723">Serine/threonine-protein kinase</keyword>
<organism evidence="16">
    <name type="scientific">Nicotiana tabacum</name>
    <name type="common">Common tobacco</name>
    <dbReference type="NCBI Taxonomy" id="4097"/>
    <lineage>
        <taxon>Eukaryota</taxon>
        <taxon>Viridiplantae</taxon>
        <taxon>Streptophyta</taxon>
        <taxon>Embryophyta</taxon>
        <taxon>Tracheophyta</taxon>
        <taxon>Spermatophyta</taxon>
        <taxon>Magnoliopsida</taxon>
        <taxon>eudicotyledons</taxon>
        <taxon>Gunneridae</taxon>
        <taxon>Pentapetalae</taxon>
        <taxon>asterids</taxon>
        <taxon>lamiids</taxon>
        <taxon>Solanales</taxon>
        <taxon>Solanaceae</taxon>
        <taxon>Nicotianoideae</taxon>
        <taxon>Nicotianeae</taxon>
        <taxon>Nicotiana</taxon>
    </lineage>
</organism>
<keyword evidence="4" id="KW-0732">Signal</keyword>
<name>A0A1S4C7F6_TOBAC</name>
<feature type="region of interest" description="Disordered" evidence="14">
    <location>
        <begin position="1"/>
        <end position="22"/>
    </location>
</feature>
<dbReference type="InterPro" id="IPR001245">
    <property type="entry name" value="Ser-Thr/Tyr_kinase_cat_dom"/>
</dbReference>
<evidence type="ECO:0000256" key="8">
    <source>
        <dbReference type="ARBA" id="ARBA00023157"/>
    </source>
</evidence>
<reference evidence="16" key="1">
    <citation type="submission" date="2025-08" db="UniProtKB">
        <authorList>
            <consortium name="RefSeq"/>
        </authorList>
    </citation>
    <scope>IDENTIFICATION</scope>
</reference>
<evidence type="ECO:0000313" key="16">
    <source>
        <dbReference type="RefSeq" id="XP_016497187.1"/>
    </source>
</evidence>
<sequence>MLLSESATNLAKPGHSSNKGQEKKSDIELKFFELHDLKVATDNFLLDNKLGEGGFGAVFKGQLPDGQQIAVKRLSTQSRQGIREFKTEALLIAKLQHRNLVRFFGCCVEDEEKMLIYEYMPNKSLDYFIFDESRKSLLDWKKRHEIIIGIARGILYLHQDSRLKIIHRDLKASNILLDEDMNPKISDFGTARIFSGNQNEAKTLRVVGTYAYMSPEYALAGLFSVKSDVFSFGVMVLEVISGKKNRISYNSDSPPNLIRQAWELWNDGRDFELIDPTIVDSCTNEEALRCIQIGLLCLQIDAADRPTMSSILFMLSNEGTVPSPKHPLITLTSDSITMETTSSSINEVTITAPDVR</sequence>
<dbReference type="FunFam" id="1.10.510.10:FF:000060">
    <property type="entry name" value="G-type lectin S-receptor-like serine/threonine-protein kinase"/>
    <property type="match status" value="1"/>
</dbReference>
<dbReference type="Gene3D" id="1.10.510.10">
    <property type="entry name" value="Transferase(Phosphotransferase) domain 1"/>
    <property type="match status" value="1"/>
</dbReference>
<comment type="catalytic activity">
    <reaction evidence="11">
        <text>L-seryl-[protein] + ATP = O-phospho-L-seryl-[protein] + ADP + H(+)</text>
        <dbReference type="Rhea" id="RHEA:17989"/>
        <dbReference type="Rhea" id="RHEA-COMP:9863"/>
        <dbReference type="Rhea" id="RHEA-COMP:11604"/>
        <dbReference type="ChEBI" id="CHEBI:15378"/>
        <dbReference type="ChEBI" id="CHEBI:29999"/>
        <dbReference type="ChEBI" id="CHEBI:30616"/>
        <dbReference type="ChEBI" id="CHEBI:83421"/>
        <dbReference type="ChEBI" id="CHEBI:456216"/>
        <dbReference type="EC" id="2.7.11.1"/>
    </reaction>
</comment>
<dbReference type="InterPro" id="IPR008271">
    <property type="entry name" value="Ser/Thr_kinase_AS"/>
</dbReference>
<dbReference type="OrthoDB" id="4062651at2759"/>
<feature type="binding site" evidence="12">
    <location>
        <position position="72"/>
    </location>
    <ligand>
        <name>ATP</name>
        <dbReference type="ChEBI" id="CHEBI:30616"/>
    </ligand>
</feature>
<evidence type="ECO:0000256" key="7">
    <source>
        <dbReference type="ARBA" id="ARBA00022840"/>
    </source>
</evidence>
<dbReference type="SMART" id="SM00220">
    <property type="entry name" value="S_TKc"/>
    <property type="match status" value="1"/>
</dbReference>
<dbReference type="CDD" id="cd14066">
    <property type="entry name" value="STKc_IRAK"/>
    <property type="match status" value="1"/>
</dbReference>
<protein>
    <recommendedName>
        <fullName evidence="1">non-specific serine/threonine protein kinase</fullName>
        <ecNumber evidence="1">2.7.11.1</ecNumber>
    </recommendedName>
</protein>
<comment type="catalytic activity">
    <reaction evidence="10">
        <text>L-threonyl-[protein] + ATP = O-phospho-L-threonyl-[protein] + ADP + H(+)</text>
        <dbReference type="Rhea" id="RHEA:46608"/>
        <dbReference type="Rhea" id="RHEA-COMP:11060"/>
        <dbReference type="Rhea" id="RHEA-COMP:11605"/>
        <dbReference type="ChEBI" id="CHEBI:15378"/>
        <dbReference type="ChEBI" id="CHEBI:30013"/>
        <dbReference type="ChEBI" id="CHEBI:30616"/>
        <dbReference type="ChEBI" id="CHEBI:61977"/>
        <dbReference type="ChEBI" id="CHEBI:456216"/>
        <dbReference type="EC" id="2.7.11.1"/>
    </reaction>
</comment>
<dbReference type="AlphaFoldDB" id="A0A1S4C7F6"/>
<evidence type="ECO:0000256" key="3">
    <source>
        <dbReference type="ARBA" id="ARBA00022679"/>
    </source>
</evidence>
<evidence type="ECO:0000256" key="10">
    <source>
        <dbReference type="ARBA" id="ARBA00047899"/>
    </source>
</evidence>
<feature type="domain" description="Protein kinase" evidence="15">
    <location>
        <begin position="44"/>
        <end position="329"/>
    </location>
</feature>
<accession>A0A1S4C7F6</accession>
<dbReference type="Gene3D" id="3.30.200.20">
    <property type="entry name" value="Phosphorylase Kinase, domain 1"/>
    <property type="match status" value="1"/>
</dbReference>
<proteinExistence type="inferred from homology"/>
<dbReference type="PROSITE" id="PS00107">
    <property type="entry name" value="PROTEIN_KINASE_ATP"/>
    <property type="match status" value="1"/>
</dbReference>
<keyword evidence="9" id="KW-0325">Glycoprotein</keyword>
<evidence type="ECO:0000256" key="4">
    <source>
        <dbReference type="ARBA" id="ARBA00022729"/>
    </source>
</evidence>
<keyword evidence="3" id="KW-0808">Transferase</keyword>
<evidence type="ECO:0000256" key="12">
    <source>
        <dbReference type="PROSITE-ProRule" id="PRU10141"/>
    </source>
</evidence>
<dbReference type="SUPFAM" id="SSF56112">
    <property type="entry name" value="Protein kinase-like (PK-like)"/>
    <property type="match status" value="1"/>
</dbReference>
<keyword evidence="7 12" id="KW-0067">ATP-binding</keyword>
<gene>
    <name evidence="16" type="primary">LOC107816026</name>
</gene>
<dbReference type="GO" id="GO:0004674">
    <property type="term" value="F:protein serine/threonine kinase activity"/>
    <property type="evidence" value="ECO:0007669"/>
    <property type="project" value="UniProtKB-KW"/>
</dbReference>
<evidence type="ECO:0000256" key="11">
    <source>
        <dbReference type="ARBA" id="ARBA00048679"/>
    </source>
</evidence>
<dbReference type="PROSITE" id="PS50011">
    <property type="entry name" value="PROTEIN_KINASE_DOM"/>
    <property type="match status" value="1"/>
</dbReference>
<dbReference type="InterPro" id="IPR000719">
    <property type="entry name" value="Prot_kinase_dom"/>
</dbReference>
<evidence type="ECO:0000256" key="1">
    <source>
        <dbReference type="ARBA" id="ARBA00012513"/>
    </source>
</evidence>
<keyword evidence="8" id="KW-1015">Disulfide bond</keyword>
<dbReference type="OMA" id="YSHEHRS"/>
<dbReference type="InterPro" id="IPR011009">
    <property type="entry name" value="Kinase-like_dom_sf"/>
</dbReference>
<evidence type="ECO:0000256" key="13">
    <source>
        <dbReference type="RuleBase" id="RU000304"/>
    </source>
</evidence>
<evidence type="ECO:0000256" key="6">
    <source>
        <dbReference type="ARBA" id="ARBA00022777"/>
    </source>
</evidence>
<evidence type="ECO:0000256" key="9">
    <source>
        <dbReference type="ARBA" id="ARBA00023180"/>
    </source>
</evidence>
<dbReference type="RefSeq" id="XP_016497187.1">
    <property type="nucleotide sequence ID" value="XM_016641701.1"/>
</dbReference>
<keyword evidence="6" id="KW-0418">Kinase</keyword>
<feature type="compositionally biased region" description="Polar residues" evidence="14">
    <location>
        <begin position="1"/>
        <end position="19"/>
    </location>
</feature>
<evidence type="ECO:0000256" key="14">
    <source>
        <dbReference type="SAM" id="MobiDB-lite"/>
    </source>
</evidence>
<dbReference type="PROSITE" id="PS00108">
    <property type="entry name" value="PROTEIN_KINASE_ST"/>
    <property type="match status" value="1"/>
</dbReference>
<dbReference type="GO" id="GO:0005524">
    <property type="term" value="F:ATP binding"/>
    <property type="evidence" value="ECO:0007669"/>
    <property type="project" value="UniProtKB-UniRule"/>
</dbReference>